<dbReference type="SMART" id="SM00345">
    <property type="entry name" value="HTH_GNTR"/>
    <property type="match status" value="1"/>
</dbReference>
<keyword evidence="3" id="KW-0804">Transcription</keyword>
<dbReference type="InterPro" id="IPR036390">
    <property type="entry name" value="WH_DNA-bd_sf"/>
</dbReference>
<dbReference type="InterPro" id="IPR011711">
    <property type="entry name" value="GntR_C"/>
</dbReference>
<dbReference type="InterPro" id="IPR000524">
    <property type="entry name" value="Tscrpt_reg_HTH_GntR"/>
</dbReference>
<dbReference type="PANTHER" id="PTHR43537:SF5">
    <property type="entry name" value="UXU OPERON TRANSCRIPTIONAL REGULATOR"/>
    <property type="match status" value="1"/>
</dbReference>
<dbReference type="EMBL" id="KJ605395">
    <property type="protein sequence ID" value="AIU93950.1"/>
    <property type="molecule type" value="Genomic_DNA"/>
</dbReference>
<dbReference type="PRINTS" id="PR00035">
    <property type="entry name" value="HTHGNTR"/>
</dbReference>
<dbReference type="Gene3D" id="1.10.10.10">
    <property type="entry name" value="Winged helix-like DNA-binding domain superfamily/Winged helix DNA-binding domain"/>
    <property type="match status" value="1"/>
</dbReference>
<accession>A0A097SR17</accession>
<sequence length="221" mass="24432">MTPVGTAAQALRHIEQLLHDGAYHPGDRLPTERELAATTGLGRGAIREAMRHLVDTGLVTRHVGRGTFLAQPQHPNLDVSSPSPADIMAARLTIEPTLMSAVVLAASGPDLAELEQILRHGEQAASSAEFEQWDIRFHHSLAAATHNEVLIGVSRYLIRCREQPIWGNLKERTFSTITRDAYCAEHTAILKAIKDRDPDAAAEHMRTHLLHVRRTLTKEMS</sequence>
<name>A0A097SR17_9NOCA</name>
<dbReference type="GO" id="GO:0003677">
    <property type="term" value="F:DNA binding"/>
    <property type="evidence" value="ECO:0007669"/>
    <property type="project" value="UniProtKB-KW"/>
</dbReference>
<organism evidence="5">
    <name type="scientific">Rhodococcus sp. NS1</name>
    <dbReference type="NCBI Taxonomy" id="402236"/>
    <lineage>
        <taxon>Bacteria</taxon>
        <taxon>Bacillati</taxon>
        <taxon>Actinomycetota</taxon>
        <taxon>Actinomycetes</taxon>
        <taxon>Mycobacteriales</taxon>
        <taxon>Nocardiaceae</taxon>
        <taxon>Rhodococcus</taxon>
    </lineage>
</organism>
<dbReference type="SUPFAM" id="SSF48008">
    <property type="entry name" value="GntR ligand-binding domain-like"/>
    <property type="match status" value="1"/>
</dbReference>
<dbReference type="Gene3D" id="1.20.120.530">
    <property type="entry name" value="GntR ligand-binding domain-like"/>
    <property type="match status" value="1"/>
</dbReference>
<evidence type="ECO:0000313" key="5">
    <source>
        <dbReference type="EMBL" id="AIU93950.1"/>
    </source>
</evidence>
<dbReference type="InterPro" id="IPR036388">
    <property type="entry name" value="WH-like_DNA-bd_sf"/>
</dbReference>
<dbReference type="Pfam" id="PF00392">
    <property type="entry name" value="GntR"/>
    <property type="match status" value="1"/>
</dbReference>
<proteinExistence type="predicted"/>
<keyword evidence="5" id="KW-0614">Plasmid</keyword>
<reference evidence="5" key="1">
    <citation type="submission" date="2014-03" db="EMBL/GenBank/DDBJ databases">
        <authorList>
            <person name="Zhang G."/>
            <person name="Zhu L."/>
            <person name="Fang P."/>
        </authorList>
    </citation>
    <scope>NUCLEOTIDE SEQUENCE</scope>
    <source>
        <strain evidence="5">NS1</strain>
        <plasmid evidence="5">pNSL1</plasmid>
    </source>
</reference>
<evidence type="ECO:0000256" key="3">
    <source>
        <dbReference type="ARBA" id="ARBA00023163"/>
    </source>
</evidence>
<dbReference type="SUPFAM" id="SSF46785">
    <property type="entry name" value="Winged helix' DNA-binding domain"/>
    <property type="match status" value="1"/>
</dbReference>
<dbReference type="GO" id="GO:0003700">
    <property type="term" value="F:DNA-binding transcription factor activity"/>
    <property type="evidence" value="ECO:0007669"/>
    <property type="project" value="InterPro"/>
</dbReference>
<keyword evidence="1" id="KW-0805">Transcription regulation</keyword>
<feature type="domain" description="HTH gntR-type" evidence="4">
    <location>
        <begin position="4"/>
        <end position="72"/>
    </location>
</feature>
<dbReference type="Pfam" id="PF07729">
    <property type="entry name" value="FCD"/>
    <property type="match status" value="1"/>
</dbReference>
<dbReference type="AlphaFoldDB" id="A0A097SR17"/>
<evidence type="ECO:0000259" key="4">
    <source>
        <dbReference type="PROSITE" id="PS50949"/>
    </source>
</evidence>
<dbReference type="PROSITE" id="PS50949">
    <property type="entry name" value="HTH_GNTR"/>
    <property type="match status" value="1"/>
</dbReference>
<evidence type="ECO:0000256" key="2">
    <source>
        <dbReference type="ARBA" id="ARBA00023125"/>
    </source>
</evidence>
<keyword evidence="2" id="KW-0238">DNA-binding</keyword>
<evidence type="ECO:0000256" key="1">
    <source>
        <dbReference type="ARBA" id="ARBA00023015"/>
    </source>
</evidence>
<dbReference type="CDD" id="cd07377">
    <property type="entry name" value="WHTH_GntR"/>
    <property type="match status" value="1"/>
</dbReference>
<geneLocation type="plasmid" evidence="5">
    <name>pNSL1</name>
</geneLocation>
<gene>
    <name evidence="5" type="ORF">LRS1606.516</name>
</gene>
<dbReference type="InterPro" id="IPR008920">
    <property type="entry name" value="TF_FadR/GntR_C"/>
</dbReference>
<dbReference type="PANTHER" id="PTHR43537">
    <property type="entry name" value="TRANSCRIPTIONAL REGULATOR, GNTR FAMILY"/>
    <property type="match status" value="1"/>
</dbReference>
<dbReference type="SMART" id="SM00895">
    <property type="entry name" value="FCD"/>
    <property type="match status" value="1"/>
</dbReference>
<protein>
    <recommendedName>
        <fullName evidence="4">HTH gntR-type domain-containing protein</fullName>
    </recommendedName>
</protein>